<proteinExistence type="predicted"/>
<protein>
    <submittedName>
        <fullName evidence="5">GntR family transcriptional regulator</fullName>
    </submittedName>
</protein>
<keyword evidence="2" id="KW-0238">DNA-binding</keyword>
<evidence type="ECO:0000256" key="1">
    <source>
        <dbReference type="ARBA" id="ARBA00023015"/>
    </source>
</evidence>
<reference evidence="5" key="2">
    <citation type="journal article" date="2022" name="Microbiol. Resour. Announc.">
        <title>Metagenome Sequencing to Explore Phylogenomics of Terrestrial Cyanobacteria.</title>
        <authorList>
            <person name="Ward R.D."/>
            <person name="Stajich J.E."/>
            <person name="Johansen J.R."/>
            <person name="Huntemann M."/>
            <person name="Clum A."/>
            <person name="Foster B."/>
            <person name="Foster B."/>
            <person name="Roux S."/>
            <person name="Palaniappan K."/>
            <person name="Varghese N."/>
            <person name="Mukherjee S."/>
            <person name="Reddy T.B.K."/>
            <person name="Daum C."/>
            <person name="Copeland A."/>
            <person name="Chen I.A."/>
            <person name="Ivanova N.N."/>
            <person name="Kyrpides N.C."/>
            <person name="Shapiro N."/>
            <person name="Eloe-Fadrosh E.A."/>
            <person name="Pietrasiak N."/>
        </authorList>
    </citation>
    <scope>NUCLEOTIDE SEQUENCE</scope>
    <source>
        <strain evidence="5">HA4357-MV3</strain>
    </source>
</reference>
<dbReference type="GO" id="GO:0003677">
    <property type="term" value="F:DNA binding"/>
    <property type="evidence" value="ECO:0007669"/>
    <property type="project" value="UniProtKB-KW"/>
</dbReference>
<dbReference type="Pfam" id="PF00392">
    <property type="entry name" value="GntR"/>
    <property type="match status" value="1"/>
</dbReference>
<dbReference type="InterPro" id="IPR036388">
    <property type="entry name" value="WH-like_DNA-bd_sf"/>
</dbReference>
<keyword evidence="1" id="KW-0805">Transcription regulation</keyword>
<evidence type="ECO:0000256" key="2">
    <source>
        <dbReference type="ARBA" id="ARBA00023125"/>
    </source>
</evidence>
<dbReference type="AlphaFoldDB" id="A0A9E3H898"/>
<feature type="domain" description="HTH gntR-type" evidence="4">
    <location>
        <begin position="17"/>
        <end position="85"/>
    </location>
</feature>
<dbReference type="SMART" id="SM00345">
    <property type="entry name" value="HTH_GNTR"/>
    <property type="match status" value="1"/>
</dbReference>
<dbReference type="Gene3D" id="1.10.10.10">
    <property type="entry name" value="Winged helix-like DNA-binding domain superfamily/Winged helix DNA-binding domain"/>
    <property type="match status" value="1"/>
</dbReference>
<dbReference type="Proteomes" id="UP000813215">
    <property type="component" value="Unassembled WGS sequence"/>
</dbReference>
<evidence type="ECO:0000256" key="3">
    <source>
        <dbReference type="ARBA" id="ARBA00023163"/>
    </source>
</evidence>
<sequence length="328" mass="36479">MSSSNLLPIAIDAHAPLPIAVQVSEQIKLLIAIEYLRAGDSLPTVIQLAQDLNINHNTIALVYSELIETGYLVAKRGKGTFVAKSELLQKSISRNSLYRVLEQAFLIATQMELSASEFGLTAYAVAVSSHERKQVVPLKIVFVESLQSEADLYFHSLQSEISHPLSLLYLENLQTGQPVDLKEFHSSDLVITNSQYVWDLTQITTPKQEVIGVNFEPDLQLLTKISSLNRGSQVLLVSQKSGEGKNMKQMLEKSGVSHLNLKSVNIENIESYFQLFNHADIICASKSVCDYICEISPQSEKVINFTFIINRASLSVLKTRLVAVQMKN</sequence>
<dbReference type="PANTHER" id="PTHR38445:SF7">
    <property type="entry name" value="GNTR-FAMILY TRANSCRIPTIONAL REGULATOR"/>
    <property type="match status" value="1"/>
</dbReference>
<accession>A0A9E3H898</accession>
<evidence type="ECO:0000313" key="6">
    <source>
        <dbReference type="Proteomes" id="UP000813215"/>
    </source>
</evidence>
<dbReference type="CDD" id="cd07377">
    <property type="entry name" value="WHTH_GntR"/>
    <property type="match status" value="1"/>
</dbReference>
<gene>
    <name evidence="5" type="ORF">KME28_09895</name>
</gene>
<dbReference type="EMBL" id="JAHHHW010000078">
    <property type="protein sequence ID" value="MBW4432020.1"/>
    <property type="molecule type" value="Genomic_DNA"/>
</dbReference>
<keyword evidence="3" id="KW-0804">Transcription</keyword>
<evidence type="ECO:0000313" key="5">
    <source>
        <dbReference type="EMBL" id="MBW4432020.1"/>
    </source>
</evidence>
<evidence type="ECO:0000259" key="4">
    <source>
        <dbReference type="PROSITE" id="PS50949"/>
    </source>
</evidence>
<reference evidence="5" key="1">
    <citation type="submission" date="2021-05" db="EMBL/GenBank/DDBJ databases">
        <authorList>
            <person name="Pietrasiak N."/>
            <person name="Ward R."/>
            <person name="Stajich J.E."/>
            <person name="Kurbessoian T."/>
        </authorList>
    </citation>
    <scope>NUCLEOTIDE SEQUENCE</scope>
    <source>
        <strain evidence="5">HA4357-MV3</strain>
    </source>
</reference>
<dbReference type="GO" id="GO:0003700">
    <property type="term" value="F:DNA-binding transcription factor activity"/>
    <property type="evidence" value="ECO:0007669"/>
    <property type="project" value="InterPro"/>
</dbReference>
<dbReference type="SUPFAM" id="SSF46785">
    <property type="entry name" value="Winged helix' DNA-binding domain"/>
    <property type="match status" value="1"/>
</dbReference>
<dbReference type="InterPro" id="IPR000524">
    <property type="entry name" value="Tscrpt_reg_HTH_GntR"/>
</dbReference>
<dbReference type="InterPro" id="IPR036390">
    <property type="entry name" value="WH_DNA-bd_sf"/>
</dbReference>
<dbReference type="PANTHER" id="PTHR38445">
    <property type="entry name" value="HTH-TYPE TRANSCRIPTIONAL REPRESSOR YTRA"/>
    <property type="match status" value="1"/>
</dbReference>
<organism evidence="5 6">
    <name type="scientific">Pelatocladus maniniholoensis HA4357-MV3</name>
    <dbReference type="NCBI Taxonomy" id="1117104"/>
    <lineage>
        <taxon>Bacteria</taxon>
        <taxon>Bacillati</taxon>
        <taxon>Cyanobacteriota</taxon>
        <taxon>Cyanophyceae</taxon>
        <taxon>Nostocales</taxon>
        <taxon>Nostocaceae</taxon>
        <taxon>Pelatocladus</taxon>
    </lineage>
</organism>
<dbReference type="PROSITE" id="PS50949">
    <property type="entry name" value="HTH_GNTR"/>
    <property type="match status" value="1"/>
</dbReference>
<name>A0A9E3H898_9NOST</name>
<comment type="caution">
    <text evidence="5">The sequence shown here is derived from an EMBL/GenBank/DDBJ whole genome shotgun (WGS) entry which is preliminary data.</text>
</comment>